<feature type="signal peptide" evidence="2">
    <location>
        <begin position="1"/>
        <end position="20"/>
    </location>
</feature>
<dbReference type="RefSeq" id="XP_002845235.1">
    <property type="nucleotide sequence ID" value="XM_002845189.1"/>
</dbReference>
<gene>
    <name evidence="3" type="ORF">MCYG_05104</name>
</gene>
<dbReference type="eggNOG" id="ENOG502SPJ4">
    <property type="taxonomic scope" value="Eukaryota"/>
</dbReference>
<dbReference type="Proteomes" id="UP000002035">
    <property type="component" value="Unassembled WGS sequence"/>
</dbReference>
<feature type="chain" id="PRO_5005668118" evidence="2">
    <location>
        <begin position="21"/>
        <end position="451"/>
    </location>
</feature>
<protein>
    <submittedName>
        <fullName evidence="3">Uncharacterized protein</fullName>
    </submittedName>
</protein>
<dbReference type="HOGENOM" id="CLU_038592_0_0_1"/>
<accession>C5FQY2</accession>
<keyword evidence="2" id="KW-0732">Signal</keyword>
<organism evidence="3 4">
    <name type="scientific">Arthroderma otae (strain ATCC MYA-4605 / CBS 113480)</name>
    <name type="common">Microsporum canis</name>
    <dbReference type="NCBI Taxonomy" id="554155"/>
    <lineage>
        <taxon>Eukaryota</taxon>
        <taxon>Fungi</taxon>
        <taxon>Dikarya</taxon>
        <taxon>Ascomycota</taxon>
        <taxon>Pezizomycotina</taxon>
        <taxon>Eurotiomycetes</taxon>
        <taxon>Eurotiomycetidae</taxon>
        <taxon>Onygenales</taxon>
        <taxon>Arthrodermataceae</taxon>
        <taxon>Microsporum</taxon>
    </lineage>
</organism>
<dbReference type="GO" id="GO:0042138">
    <property type="term" value="P:meiotic DNA double-strand break formation"/>
    <property type="evidence" value="ECO:0007669"/>
    <property type="project" value="InterPro"/>
</dbReference>
<sequence>MVQGGLLQFQLALALAIVQSKPPDMSIREYALKLRDYIIVGKRAPETTFMETHLDSTAFWREAYEKSEAAQSELLDKIYELEQRNEARLLRDKWDKSFDPTSPEQSRASAKSKCLPANRPKKRAKTMSIQDNTVQESPTNGNRQSTESPLQQTSKVLDRMYPTILQGLTRTTSIRDAKDSAGLIVYHLTKLFQQIIQQSYQYALLKADPVSYEQVSTKPGQKSKAKPTRQKKTGSIKPPPKIENIIACFAYMTSIIFKPLDPEKHEHSDLLEGLTFVILEHVGKVLGILTFKDLSLYAEPTTNNLRYALPVCLTENHSDSRTPVPEIAEVAAVWNSKYLIPLLKQAMLYMDKRQKTVELSTSSANVVLPSSLLTSARVRLQSTLLRGVFGADDPSIGAALNFPPEITSNTSCLESSIDPQACPGEWFTQEVWALLGWDSLLKCECLAQREE</sequence>
<feature type="compositionally biased region" description="Basic residues" evidence="1">
    <location>
        <begin position="221"/>
        <end position="234"/>
    </location>
</feature>
<dbReference type="OrthoDB" id="202825at2759"/>
<evidence type="ECO:0000256" key="1">
    <source>
        <dbReference type="SAM" id="MobiDB-lite"/>
    </source>
</evidence>
<feature type="compositionally biased region" description="Polar residues" evidence="1">
    <location>
        <begin position="127"/>
        <end position="152"/>
    </location>
</feature>
<evidence type="ECO:0000313" key="3">
    <source>
        <dbReference type="EMBL" id="EEQ32285.1"/>
    </source>
</evidence>
<feature type="region of interest" description="Disordered" evidence="1">
    <location>
        <begin position="95"/>
        <end position="152"/>
    </location>
</feature>
<reference evidence="4" key="1">
    <citation type="journal article" date="2012" name="MBio">
        <title>Comparative genome analysis of Trichophyton rubrum and related dermatophytes reveals candidate genes involved in infection.</title>
        <authorList>
            <person name="Martinez D.A."/>
            <person name="Oliver B.G."/>
            <person name="Graeser Y."/>
            <person name="Goldberg J.M."/>
            <person name="Li W."/>
            <person name="Martinez-Rossi N.M."/>
            <person name="Monod M."/>
            <person name="Shelest E."/>
            <person name="Barton R.C."/>
            <person name="Birch E."/>
            <person name="Brakhage A.A."/>
            <person name="Chen Z."/>
            <person name="Gurr S.J."/>
            <person name="Heiman D."/>
            <person name="Heitman J."/>
            <person name="Kosti I."/>
            <person name="Rossi A."/>
            <person name="Saif S."/>
            <person name="Samalova M."/>
            <person name="Saunders C.W."/>
            <person name="Shea T."/>
            <person name="Summerbell R.C."/>
            <person name="Xu J."/>
            <person name="Young S."/>
            <person name="Zeng Q."/>
            <person name="Birren B.W."/>
            <person name="Cuomo C.A."/>
            <person name="White T.C."/>
        </authorList>
    </citation>
    <scope>NUCLEOTIDE SEQUENCE [LARGE SCALE GENOMIC DNA]</scope>
    <source>
        <strain evidence="4">ATCC MYA-4605 / CBS 113480</strain>
    </source>
</reference>
<dbReference type="AlphaFoldDB" id="C5FQY2"/>
<evidence type="ECO:0000256" key="2">
    <source>
        <dbReference type="SAM" id="SignalP"/>
    </source>
</evidence>
<keyword evidence="4" id="KW-1185">Reference proteome</keyword>
<dbReference type="OMA" id="QSVPDWF"/>
<dbReference type="EMBL" id="DS995705">
    <property type="protein sequence ID" value="EEQ32285.1"/>
    <property type="molecule type" value="Genomic_DNA"/>
</dbReference>
<dbReference type="GO" id="GO:0006310">
    <property type="term" value="P:DNA recombination"/>
    <property type="evidence" value="ECO:0007669"/>
    <property type="project" value="InterPro"/>
</dbReference>
<name>C5FQY2_ARTOC</name>
<evidence type="ECO:0000313" key="4">
    <source>
        <dbReference type="Proteomes" id="UP000002035"/>
    </source>
</evidence>
<feature type="compositionally biased region" description="Polar residues" evidence="1">
    <location>
        <begin position="99"/>
        <end position="109"/>
    </location>
</feature>
<feature type="region of interest" description="Disordered" evidence="1">
    <location>
        <begin position="215"/>
        <end position="236"/>
    </location>
</feature>
<dbReference type="GeneID" id="9230991"/>
<proteinExistence type="predicted"/>
<dbReference type="VEuPathDB" id="FungiDB:MCYG_05104"/>